<keyword evidence="4 7" id="KW-0255">Endonuclease</keyword>
<protein>
    <recommendedName>
        <fullName evidence="7 8">Ribonuclease P protein component</fullName>
        <shortName evidence="7">RNase P protein</shortName>
        <shortName evidence="7">RNaseP protein</shortName>
        <ecNumber evidence="7 8">3.1.26.5</ecNumber>
    </recommendedName>
    <alternativeName>
        <fullName evidence="7">Protein C5</fullName>
    </alternativeName>
</protein>
<dbReference type="AlphaFoldDB" id="A0A7W6S0S6"/>
<comment type="subunit">
    <text evidence="7">Consists of a catalytic RNA component (M1 or rnpB) and a protein subunit.</text>
</comment>
<evidence type="ECO:0000256" key="1">
    <source>
        <dbReference type="ARBA" id="ARBA00002663"/>
    </source>
</evidence>
<dbReference type="GO" id="GO:0042781">
    <property type="term" value="F:3'-tRNA processing endoribonuclease activity"/>
    <property type="evidence" value="ECO:0007669"/>
    <property type="project" value="TreeGrafter"/>
</dbReference>
<dbReference type="InterPro" id="IPR020539">
    <property type="entry name" value="RNase_P_CS"/>
</dbReference>
<evidence type="ECO:0000256" key="2">
    <source>
        <dbReference type="ARBA" id="ARBA00022694"/>
    </source>
</evidence>
<dbReference type="InterPro" id="IPR014721">
    <property type="entry name" value="Ribsml_uS5_D2-typ_fold_subgr"/>
</dbReference>
<dbReference type="RefSeq" id="WP_184435614.1">
    <property type="nucleotide sequence ID" value="NZ_JACIGI010000018.1"/>
</dbReference>
<feature type="region of interest" description="Disordered" evidence="9">
    <location>
        <begin position="1"/>
        <end position="22"/>
    </location>
</feature>
<dbReference type="Proteomes" id="UP000555728">
    <property type="component" value="Unassembled WGS sequence"/>
</dbReference>
<keyword evidence="2 7" id="KW-0819">tRNA processing</keyword>
<dbReference type="SUPFAM" id="SSF54211">
    <property type="entry name" value="Ribosomal protein S5 domain 2-like"/>
    <property type="match status" value="1"/>
</dbReference>
<dbReference type="GO" id="GO:0001682">
    <property type="term" value="P:tRNA 5'-leader removal"/>
    <property type="evidence" value="ECO:0007669"/>
    <property type="project" value="UniProtKB-UniRule"/>
</dbReference>
<evidence type="ECO:0000313" key="11">
    <source>
        <dbReference type="Proteomes" id="UP000555728"/>
    </source>
</evidence>
<dbReference type="Gene3D" id="3.30.230.10">
    <property type="match status" value="1"/>
</dbReference>
<evidence type="ECO:0000256" key="4">
    <source>
        <dbReference type="ARBA" id="ARBA00022759"/>
    </source>
</evidence>
<keyword evidence="6 7" id="KW-0694">RNA-binding</keyword>
<evidence type="ECO:0000313" key="10">
    <source>
        <dbReference type="EMBL" id="MBB4286616.1"/>
    </source>
</evidence>
<evidence type="ECO:0000256" key="6">
    <source>
        <dbReference type="ARBA" id="ARBA00022884"/>
    </source>
</evidence>
<feature type="region of interest" description="Disordered" evidence="9">
    <location>
        <begin position="133"/>
        <end position="158"/>
    </location>
</feature>
<accession>A0A7W6S0S6</accession>
<dbReference type="GO" id="GO:0000049">
    <property type="term" value="F:tRNA binding"/>
    <property type="evidence" value="ECO:0007669"/>
    <property type="project" value="UniProtKB-UniRule"/>
</dbReference>
<proteinExistence type="inferred from homology"/>
<comment type="caution">
    <text evidence="10">The sequence shown here is derived from an EMBL/GenBank/DDBJ whole genome shotgun (WGS) entry which is preliminary data.</text>
</comment>
<sequence length="158" mass="17091">MTAAERPDLPSPETAPPPPVERLKRRGDFLRVAGARIKWVTPGFILQAAPNPSARRVPGGAGALRPRLGFTVSRKVGNAVVRNRARRRLRAAADQVFPLAARPGWDYVLIGRQETNAQAFSTLLDDMRKALGRLPTSPARKGGGGDRAGRGRRGRGRS</sequence>
<keyword evidence="3 7" id="KW-0540">Nuclease</keyword>
<evidence type="ECO:0000256" key="7">
    <source>
        <dbReference type="HAMAP-Rule" id="MF_00227"/>
    </source>
</evidence>
<comment type="function">
    <text evidence="1 7">RNaseP catalyzes the removal of the 5'-leader sequence from pre-tRNA to produce the mature 5'-terminus. It can also cleave other RNA substrates such as 4.5S RNA. The protein component plays an auxiliary but essential role in vivo by binding to the 5'-leader sequence and broadening the substrate specificity of the ribozyme.</text>
</comment>
<gene>
    <name evidence="7" type="primary">rnpA</name>
    <name evidence="10" type="ORF">GGD88_002350</name>
</gene>
<evidence type="ECO:0000256" key="3">
    <source>
        <dbReference type="ARBA" id="ARBA00022722"/>
    </source>
</evidence>
<dbReference type="InterPro" id="IPR000100">
    <property type="entry name" value="RNase_P"/>
</dbReference>
<comment type="similarity">
    <text evidence="7">Belongs to the RnpA family.</text>
</comment>
<dbReference type="PROSITE" id="PS00648">
    <property type="entry name" value="RIBONUCLEASE_P"/>
    <property type="match status" value="1"/>
</dbReference>
<dbReference type="PANTHER" id="PTHR33992">
    <property type="entry name" value="RIBONUCLEASE P PROTEIN COMPONENT"/>
    <property type="match status" value="1"/>
</dbReference>
<keyword evidence="11" id="KW-1185">Reference proteome</keyword>
<dbReference type="InterPro" id="IPR020568">
    <property type="entry name" value="Ribosomal_Su5_D2-typ_SF"/>
</dbReference>
<dbReference type="EMBL" id="JACIGI010000018">
    <property type="protein sequence ID" value="MBB4286616.1"/>
    <property type="molecule type" value="Genomic_DNA"/>
</dbReference>
<organism evidence="10 11">
    <name type="scientific">Roseospira goensis</name>
    <dbReference type="NCBI Taxonomy" id="391922"/>
    <lineage>
        <taxon>Bacteria</taxon>
        <taxon>Pseudomonadati</taxon>
        <taxon>Pseudomonadota</taxon>
        <taxon>Alphaproteobacteria</taxon>
        <taxon>Rhodospirillales</taxon>
        <taxon>Rhodospirillaceae</taxon>
        <taxon>Roseospira</taxon>
    </lineage>
</organism>
<dbReference type="HAMAP" id="MF_00227">
    <property type="entry name" value="RNase_P"/>
    <property type="match status" value="1"/>
</dbReference>
<dbReference type="NCBIfam" id="TIGR00188">
    <property type="entry name" value="rnpA"/>
    <property type="match status" value="1"/>
</dbReference>
<feature type="compositionally biased region" description="Pro residues" evidence="9">
    <location>
        <begin position="9"/>
        <end position="20"/>
    </location>
</feature>
<dbReference type="Pfam" id="PF00825">
    <property type="entry name" value="Ribonuclease_P"/>
    <property type="match status" value="1"/>
</dbReference>
<dbReference type="EC" id="3.1.26.5" evidence="7 8"/>
<evidence type="ECO:0000256" key="5">
    <source>
        <dbReference type="ARBA" id="ARBA00022801"/>
    </source>
</evidence>
<comment type="catalytic activity">
    <reaction evidence="7">
        <text>Endonucleolytic cleavage of RNA, removing 5'-extranucleotides from tRNA precursor.</text>
        <dbReference type="EC" id="3.1.26.5"/>
    </reaction>
</comment>
<dbReference type="PANTHER" id="PTHR33992:SF1">
    <property type="entry name" value="RIBONUCLEASE P PROTEIN COMPONENT"/>
    <property type="match status" value="1"/>
</dbReference>
<keyword evidence="5 7" id="KW-0378">Hydrolase</keyword>
<evidence type="ECO:0000256" key="8">
    <source>
        <dbReference type="NCBIfam" id="TIGR00188"/>
    </source>
</evidence>
<dbReference type="GO" id="GO:0004526">
    <property type="term" value="F:ribonuclease P activity"/>
    <property type="evidence" value="ECO:0007669"/>
    <property type="project" value="UniProtKB-UniRule"/>
</dbReference>
<dbReference type="GO" id="GO:0030677">
    <property type="term" value="C:ribonuclease P complex"/>
    <property type="evidence" value="ECO:0007669"/>
    <property type="project" value="TreeGrafter"/>
</dbReference>
<reference evidence="10 11" key="1">
    <citation type="submission" date="2020-08" db="EMBL/GenBank/DDBJ databases">
        <title>Genome sequencing of Purple Non-Sulfur Bacteria from various extreme environments.</title>
        <authorList>
            <person name="Mayer M."/>
        </authorList>
    </citation>
    <scope>NUCLEOTIDE SEQUENCE [LARGE SCALE GENOMIC DNA]</scope>
    <source>
        <strain evidence="10 11">JA135</strain>
    </source>
</reference>
<name>A0A7W6S0S6_9PROT</name>
<evidence type="ECO:0000256" key="9">
    <source>
        <dbReference type="SAM" id="MobiDB-lite"/>
    </source>
</evidence>